<gene>
    <name evidence="2" type="ORF">WBA_LOCUS9118</name>
</gene>
<evidence type="ECO:0000313" key="3">
    <source>
        <dbReference type="Proteomes" id="UP000270924"/>
    </source>
</evidence>
<proteinExistence type="predicted"/>
<protein>
    <submittedName>
        <fullName evidence="2">Uncharacterized protein</fullName>
    </submittedName>
</protein>
<organism evidence="2 3">
    <name type="scientific">Wuchereria bancrofti</name>
    <dbReference type="NCBI Taxonomy" id="6293"/>
    <lineage>
        <taxon>Eukaryota</taxon>
        <taxon>Metazoa</taxon>
        <taxon>Ecdysozoa</taxon>
        <taxon>Nematoda</taxon>
        <taxon>Chromadorea</taxon>
        <taxon>Rhabditida</taxon>
        <taxon>Spirurina</taxon>
        <taxon>Spiruromorpha</taxon>
        <taxon>Filarioidea</taxon>
        <taxon>Onchocercidae</taxon>
        <taxon>Wuchereria</taxon>
    </lineage>
</organism>
<sequence>MNNCMTQKEICITPISIVLWNNSDIINRCLYRKIGRFDAIRYENHLIIDELQSSFIIDGENKTFAATNCGLTNPYRMKGDIILDIDTKNSENWLSISNPTLAARLLLQRNDVMTKKLKGLTQNWNSSLVIKSTASTKGRTEPLWQEIYGQGEEIVAQLENDFDEVAKSIQEEIESVKTHWRLIVICVSIIVIAIVLIILKWKFELKAPMLFSLSTAILNSRQVLRVCRKKDYDAVLEGDKPCQALVLSNV</sequence>
<dbReference type="EMBL" id="UYWW01008508">
    <property type="protein sequence ID" value="VDM15827.1"/>
    <property type="molecule type" value="Genomic_DNA"/>
</dbReference>
<keyword evidence="1" id="KW-0812">Transmembrane</keyword>
<dbReference type="Proteomes" id="UP000270924">
    <property type="component" value="Unassembled WGS sequence"/>
</dbReference>
<feature type="transmembrane region" description="Helical" evidence="1">
    <location>
        <begin position="180"/>
        <end position="199"/>
    </location>
</feature>
<evidence type="ECO:0000256" key="1">
    <source>
        <dbReference type="SAM" id="Phobius"/>
    </source>
</evidence>
<keyword evidence="1" id="KW-1133">Transmembrane helix</keyword>
<evidence type="ECO:0000313" key="2">
    <source>
        <dbReference type="EMBL" id="VDM15827.1"/>
    </source>
</evidence>
<dbReference type="OrthoDB" id="10609876at2759"/>
<keyword evidence="1" id="KW-0472">Membrane</keyword>
<keyword evidence="3" id="KW-1185">Reference proteome</keyword>
<accession>A0A3P7EHF6</accession>
<name>A0A3P7EHF6_WUCBA</name>
<dbReference type="AlphaFoldDB" id="A0A3P7EHF6"/>
<reference evidence="2 3" key="1">
    <citation type="submission" date="2018-11" db="EMBL/GenBank/DDBJ databases">
        <authorList>
            <consortium name="Pathogen Informatics"/>
        </authorList>
    </citation>
    <scope>NUCLEOTIDE SEQUENCE [LARGE SCALE GENOMIC DNA]</scope>
</reference>
<dbReference type="InParanoid" id="A0A3P7EHF6"/>